<dbReference type="Pfam" id="PF13624">
    <property type="entry name" value="SurA_N_3"/>
    <property type="match status" value="1"/>
</dbReference>
<dbReference type="EMBL" id="JBHRTP010000084">
    <property type="protein sequence ID" value="MFC3110663.1"/>
    <property type="molecule type" value="Genomic_DNA"/>
</dbReference>
<accession>A0ABV7F6C9</accession>
<comment type="subcellular location">
    <subcellularLocation>
        <location evidence="1">Cell inner membrane</location>
        <topology evidence="1">Single-pass type II membrane protein</topology>
        <orientation evidence="1">Periplasmic side</orientation>
    </subcellularLocation>
</comment>
<dbReference type="SUPFAM" id="SSF109998">
    <property type="entry name" value="Triger factor/SurA peptide-binding domain-like"/>
    <property type="match status" value="1"/>
</dbReference>
<evidence type="ECO:0000256" key="8">
    <source>
        <dbReference type="ARBA" id="ARBA00038408"/>
    </source>
</evidence>
<dbReference type="Pfam" id="PF13616">
    <property type="entry name" value="Rotamase_3"/>
    <property type="match status" value="1"/>
</dbReference>
<dbReference type="PANTHER" id="PTHR47529">
    <property type="entry name" value="PEPTIDYL-PROLYL CIS-TRANS ISOMERASE D"/>
    <property type="match status" value="1"/>
</dbReference>
<protein>
    <recommendedName>
        <fullName evidence="9">Periplasmic chaperone PpiD</fullName>
    </recommendedName>
    <alternativeName>
        <fullName evidence="10">Periplasmic folding chaperone</fullName>
    </alternativeName>
</protein>
<comment type="caution">
    <text evidence="13">The sequence shown here is derived from an EMBL/GenBank/DDBJ whole genome shotgun (WGS) entry which is preliminary data.</text>
</comment>
<evidence type="ECO:0000256" key="5">
    <source>
        <dbReference type="ARBA" id="ARBA00022989"/>
    </source>
</evidence>
<evidence type="ECO:0000256" key="11">
    <source>
        <dbReference type="PROSITE-ProRule" id="PRU00278"/>
    </source>
</evidence>
<dbReference type="PROSITE" id="PS50198">
    <property type="entry name" value="PPIC_PPIASE_2"/>
    <property type="match status" value="1"/>
</dbReference>
<dbReference type="InterPro" id="IPR046357">
    <property type="entry name" value="PPIase_dom_sf"/>
</dbReference>
<evidence type="ECO:0000256" key="3">
    <source>
        <dbReference type="ARBA" id="ARBA00022519"/>
    </source>
</evidence>
<keyword evidence="4" id="KW-0812">Transmembrane</keyword>
<evidence type="ECO:0000256" key="4">
    <source>
        <dbReference type="ARBA" id="ARBA00022692"/>
    </source>
</evidence>
<keyword evidence="7" id="KW-0143">Chaperone</keyword>
<keyword evidence="6" id="KW-0472">Membrane</keyword>
<dbReference type="RefSeq" id="WP_390332901.1">
    <property type="nucleotide sequence ID" value="NZ_JBHRTP010000084.1"/>
</dbReference>
<evidence type="ECO:0000313" key="13">
    <source>
        <dbReference type="EMBL" id="MFC3110663.1"/>
    </source>
</evidence>
<dbReference type="InterPro" id="IPR052029">
    <property type="entry name" value="PpiD_chaperone"/>
</dbReference>
<sequence length="649" mass="70837">MFEFIRTHQRLMQFVLLLFIIPSFALVGIQSYSKFNDSDNAVAKVGGQSISQQEWDKAQREQMDRFRQMFGAQFDPKMFDTPAAKKGVLDNLIAQRALAAEAARSHLAVSDQSLQQTILAIPGLIGADGKFDSERYKSLLAAQGMTPAMFEAGLRQDLALQQLNGAIQSSAFAPKTVANRLSDINDQERDVQQLLLKAGDYVSQVKVTDDMLKSYYDKNPAAFEIPEQAKVEYVVLDSAALAAQIAVSDADIKAYYEQNAKQYSVDELRRASHILISLKKDASDADKAAAKAKAENLLAQVRKAPADFGKVAKSNSQDPGSAERGGDLDFFGKGMMVKPFEDVAFKLKEGEISDLVQSDFGYHIIQLTGVKPATVKPLDEVKGEIAATIKKQLATKKYAELAEQFTNTVYEQADSLKPVADKLKLTIETVAGLIRKPNPSVAPTVPYNNEKFLRALFSDDAIKNKRNTEAVEVAPNTLIAGRIAEYKPVGKRPFAEVQAAIRERVTQIEAAKLAKKAGEDKLAALKAKDDATGFAAETVVSRGKAAGLDKTTLPAVMQADTSKLPAYVGVELPAQGYALYRISKVSQPAITDNARRQAEQQQIANVLAQQEMLTYIDVLKQKAKVTLLKPALLNSAADEGKDKNDSAPK</sequence>
<reference evidence="14" key="1">
    <citation type="journal article" date="2019" name="Int. J. Syst. Evol. Microbiol.">
        <title>The Global Catalogue of Microorganisms (GCM) 10K type strain sequencing project: providing services to taxonomists for standard genome sequencing and annotation.</title>
        <authorList>
            <consortium name="The Broad Institute Genomics Platform"/>
            <consortium name="The Broad Institute Genome Sequencing Center for Infectious Disease"/>
            <person name="Wu L."/>
            <person name="Ma J."/>
        </authorList>
    </citation>
    <scope>NUCLEOTIDE SEQUENCE [LARGE SCALE GENOMIC DNA]</scope>
    <source>
        <strain evidence="14">KCTC 42986</strain>
    </source>
</reference>
<dbReference type="SUPFAM" id="SSF54534">
    <property type="entry name" value="FKBP-like"/>
    <property type="match status" value="1"/>
</dbReference>
<evidence type="ECO:0000256" key="9">
    <source>
        <dbReference type="ARBA" id="ARBA00040743"/>
    </source>
</evidence>
<evidence type="ECO:0000256" key="1">
    <source>
        <dbReference type="ARBA" id="ARBA00004382"/>
    </source>
</evidence>
<dbReference type="InterPro" id="IPR000297">
    <property type="entry name" value="PPIase_PpiC"/>
</dbReference>
<keyword evidence="2" id="KW-1003">Cell membrane</keyword>
<dbReference type="PANTHER" id="PTHR47529:SF1">
    <property type="entry name" value="PERIPLASMIC CHAPERONE PPID"/>
    <property type="match status" value="1"/>
</dbReference>
<dbReference type="Gene3D" id="3.10.50.40">
    <property type="match status" value="1"/>
</dbReference>
<keyword evidence="14" id="KW-1185">Reference proteome</keyword>
<comment type="similarity">
    <text evidence="8">Belongs to the PpiD chaperone family.</text>
</comment>
<dbReference type="Gene3D" id="1.10.4030.10">
    <property type="entry name" value="Porin chaperone SurA, peptide-binding domain"/>
    <property type="match status" value="1"/>
</dbReference>
<evidence type="ECO:0000313" key="14">
    <source>
        <dbReference type="Proteomes" id="UP001595530"/>
    </source>
</evidence>
<evidence type="ECO:0000259" key="12">
    <source>
        <dbReference type="PROSITE" id="PS50198"/>
    </source>
</evidence>
<evidence type="ECO:0000256" key="6">
    <source>
        <dbReference type="ARBA" id="ARBA00023136"/>
    </source>
</evidence>
<feature type="domain" description="PpiC" evidence="12">
    <location>
        <begin position="266"/>
        <end position="369"/>
    </location>
</feature>
<evidence type="ECO:0000256" key="2">
    <source>
        <dbReference type="ARBA" id="ARBA00022475"/>
    </source>
</evidence>
<evidence type="ECO:0000256" key="10">
    <source>
        <dbReference type="ARBA" id="ARBA00042775"/>
    </source>
</evidence>
<keyword evidence="11" id="KW-0413">Isomerase</keyword>
<evidence type="ECO:0000256" key="7">
    <source>
        <dbReference type="ARBA" id="ARBA00023186"/>
    </source>
</evidence>
<organism evidence="13 14">
    <name type="scientific">Undibacterium arcticum</name>
    <dbReference type="NCBI Taxonomy" id="1762892"/>
    <lineage>
        <taxon>Bacteria</taxon>
        <taxon>Pseudomonadati</taxon>
        <taxon>Pseudomonadota</taxon>
        <taxon>Betaproteobacteria</taxon>
        <taxon>Burkholderiales</taxon>
        <taxon>Oxalobacteraceae</taxon>
        <taxon>Undibacterium</taxon>
    </lineage>
</organism>
<proteinExistence type="inferred from homology"/>
<gene>
    <name evidence="13" type="ORF">ACFOFO_22365</name>
</gene>
<dbReference type="InterPro" id="IPR027304">
    <property type="entry name" value="Trigger_fact/SurA_dom_sf"/>
</dbReference>
<name>A0ABV7F6C9_9BURK</name>
<dbReference type="Proteomes" id="UP001595530">
    <property type="component" value="Unassembled WGS sequence"/>
</dbReference>
<keyword evidence="5" id="KW-1133">Transmembrane helix</keyword>
<keyword evidence="11" id="KW-0697">Rotamase</keyword>
<keyword evidence="3" id="KW-0997">Cell inner membrane</keyword>